<dbReference type="Gene3D" id="1.10.10.10">
    <property type="entry name" value="Winged helix-like DNA-binding domain superfamily/Winged helix DNA-binding domain"/>
    <property type="match status" value="1"/>
</dbReference>
<evidence type="ECO:0000259" key="4">
    <source>
        <dbReference type="PROSITE" id="PS50949"/>
    </source>
</evidence>
<sequence length="126" mass="14399">MKATFDDSKPIFQQIADMISDDIIEGSLTEGDKLPSTTDLSTFYQINRATAQKGLASLVDKDLIYKQRGVGMFVQRGAKKRLLDERKQAFFVSYIKPMLSEAKRIQLTDTEVIDFIKKKDERTDNE</sequence>
<evidence type="ECO:0000256" key="1">
    <source>
        <dbReference type="ARBA" id="ARBA00023015"/>
    </source>
</evidence>
<accession>A0ABS2SX48</accession>
<proteinExistence type="predicted"/>
<keyword evidence="1" id="KW-0805">Transcription regulation</keyword>
<comment type="caution">
    <text evidence="5">The sequence shown here is derived from an EMBL/GenBank/DDBJ whole genome shotgun (WGS) entry which is preliminary data.</text>
</comment>
<dbReference type="SMART" id="SM00345">
    <property type="entry name" value="HTH_GNTR"/>
    <property type="match status" value="1"/>
</dbReference>
<dbReference type="EMBL" id="JAFBCV010000011">
    <property type="protein sequence ID" value="MBM7840113.1"/>
    <property type="molecule type" value="Genomic_DNA"/>
</dbReference>
<dbReference type="GO" id="GO:0003677">
    <property type="term" value="F:DNA binding"/>
    <property type="evidence" value="ECO:0007669"/>
    <property type="project" value="UniProtKB-KW"/>
</dbReference>
<dbReference type="RefSeq" id="WP_204467559.1">
    <property type="nucleotide sequence ID" value="NZ_JAFBCV010000011.1"/>
</dbReference>
<keyword evidence="3" id="KW-0804">Transcription</keyword>
<organism evidence="5 6">
    <name type="scientific">Shouchella xiaoxiensis</name>
    <dbReference type="NCBI Taxonomy" id="766895"/>
    <lineage>
        <taxon>Bacteria</taxon>
        <taxon>Bacillati</taxon>
        <taxon>Bacillota</taxon>
        <taxon>Bacilli</taxon>
        <taxon>Bacillales</taxon>
        <taxon>Bacillaceae</taxon>
        <taxon>Shouchella</taxon>
    </lineage>
</organism>
<gene>
    <name evidence="5" type="ORF">JOC54_003393</name>
</gene>
<keyword evidence="6" id="KW-1185">Reference proteome</keyword>
<evidence type="ECO:0000256" key="3">
    <source>
        <dbReference type="ARBA" id="ARBA00023163"/>
    </source>
</evidence>
<dbReference type="SUPFAM" id="SSF46785">
    <property type="entry name" value="Winged helix' DNA-binding domain"/>
    <property type="match status" value="1"/>
</dbReference>
<dbReference type="PROSITE" id="PS50949">
    <property type="entry name" value="HTH_GNTR"/>
    <property type="match status" value="1"/>
</dbReference>
<dbReference type="Pfam" id="PF00392">
    <property type="entry name" value="GntR"/>
    <property type="match status" value="1"/>
</dbReference>
<dbReference type="PANTHER" id="PTHR38445:SF10">
    <property type="entry name" value="GNTR-FAMILY TRANSCRIPTIONAL REGULATOR"/>
    <property type="match status" value="1"/>
</dbReference>
<dbReference type="Proteomes" id="UP001179280">
    <property type="component" value="Unassembled WGS sequence"/>
</dbReference>
<evidence type="ECO:0000256" key="2">
    <source>
        <dbReference type="ARBA" id="ARBA00023125"/>
    </source>
</evidence>
<dbReference type="CDD" id="cd07377">
    <property type="entry name" value="WHTH_GntR"/>
    <property type="match status" value="1"/>
</dbReference>
<dbReference type="InterPro" id="IPR036390">
    <property type="entry name" value="WH_DNA-bd_sf"/>
</dbReference>
<evidence type="ECO:0000313" key="6">
    <source>
        <dbReference type="Proteomes" id="UP001179280"/>
    </source>
</evidence>
<protein>
    <submittedName>
        <fullName evidence="5">DNA-binding transcriptional regulator YhcF (GntR family)</fullName>
    </submittedName>
</protein>
<feature type="domain" description="HTH gntR-type" evidence="4">
    <location>
        <begin position="9"/>
        <end position="77"/>
    </location>
</feature>
<dbReference type="PANTHER" id="PTHR38445">
    <property type="entry name" value="HTH-TYPE TRANSCRIPTIONAL REPRESSOR YTRA"/>
    <property type="match status" value="1"/>
</dbReference>
<reference evidence="5" key="1">
    <citation type="submission" date="2021-01" db="EMBL/GenBank/DDBJ databases">
        <title>Genomic Encyclopedia of Type Strains, Phase IV (KMG-IV): sequencing the most valuable type-strain genomes for metagenomic binning, comparative biology and taxonomic classification.</title>
        <authorList>
            <person name="Goeker M."/>
        </authorList>
    </citation>
    <scope>NUCLEOTIDE SEQUENCE</scope>
    <source>
        <strain evidence="5">DSM 21943</strain>
    </source>
</reference>
<dbReference type="InterPro" id="IPR000524">
    <property type="entry name" value="Tscrpt_reg_HTH_GntR"/>
</dbReference>
<keyword evidence="2 5" id="KW-0238">DNA-binding</keyword>
<dbReference type="InterPro" id="IPR036388">
    <property type="entry name" value="WH-like_DNA-bd_sf"/>
</dbReference>
<evidence type="ECO:0000313" key="5">
    <source>
        <dbReference type="EMBL" id="MBM7840113.1"/>
    </source>
</evidence>
<name>A0ABS2SX48_9BACI</name>